<dbReference type="Pfam" id="PF09694">
    <property type="entry name" value="Gcw_chp"/>
    <property type="match status" value="1"/>
</dbReference>
<dbReference type="EMBL" id="CAADFQ010000002">
    <property type="protein sequence ID" value="VFK27238.1"/>
    <property type="molecule type" value="Genomic_DNA"/>
</dbReference>
<dbReference type="InterPro" id="IPR010239">
    <property type="entry name" value="CHP02001"/>
</dbReference>
<accession>A0A451BA18</accession>
<name>A0A451BA18_9GAMM</name>
<keyword evidence="1" id="KW-0732">Signal</keyword>
<reference evidence="4" key="1">
    <citation type="submission" date="2019-02" db="EMBL/GenBank/DDBJ databases">
        <authorList>
            <person name="Gruber-Vodicka R. H."/>
            <person name="Seah K. B. B."/>
        </authorList>
    </citation>
    <scope>NUCLEOTIDE SEQUENCE</scope>
    <source>
        <strain evidence="2">BECK_BZ197</strain>
        <strain evidence="4">BECK_BZ198</strain>
        <strain evidence="3">BECK_BZ199</strain>
    </source>
</reference>
<dbReference type="EMBL" id="CAADFO010000016">
    <property type="protein sequence ID" value="VFK25882.1"/>
    <property type="molecule type" value="Genomic_DNA"/>
</dbReference>
<sequence length="254" mass="27498">MQTTTKLLPFAIGCLSVLSAAHADTTPVHDFSGNVAITSDYIFRGITQTNEGLAIQGGFEYTHTPSGFYAGAWASNVEFNAANNTNDSSIEMDLYAGIRGDFLDNATWDMGGIYYYYPDQNEDAAAGDYNYLEIYGALGYQFPDVALKPTLGAKLSYSNDYFGEDDGSLHSEGSIDLALPQDFGLGFNLGFLDVSGDKTTPRGYDYFHGGATLSKDVAGFGLALSYHRVFDNKDCPATDKGFCKAVVFSVSRDF</sequence>
<evidence type="ECO:0000313" key="4">
    <source>
        <dbReference type="EMBL" id="VFK75107.1"/>
    </source>
</evidence>
<proteinExistence type="predicted"/>
<evidence type="ECO:0000313" key="2">
    <source>
        <dbReference type="EMBL" id="VFK25882.1"/>
    </source>
</evidence>
<organism evidence="4">
    <name type="scientific">Candidatus Kentrum sp. MB</name>
    <dbReference type="NCBI Taxonomy" id="2138164"/>
    <lineage>
        <taxon>Bacteria</taxon>
        <taxon>Pseudomonadati</taxon>
        <taxon>Pseudomonadota</taxon>
        <taxon>Gammaproteobacteria</taxon>
        <taxon>Candidatus Kentrum</taxon>
    </lineage>
</organism>
<dbReference type="AlphaFoldDB" id="A0A451BA18"/>
<gene>
    <name evidence="2" type="ORF">BECKMB1821G_GA0114241_101644</name>
    <name evidence="4" type="ORF">BECKMB1821H_GA0114242_101544</name>
    <name evidence="3" type="ORF">BECKMB1821I_GA0114274_100295</name>
</gene>
<protein>
    <recommendedName>
        <fullName evidence="5">TIGR02001 family outer membrane protein</fullName>
    </recommendedName>
</protein>
<feature type="chain" id="PRO_5036113651" description="TIGR02001 family outer membrane protein" evidence="1">
    <location>
        <begin position="24"/>
        <end position="254"/>
    </location>
</feature>
<dbReference type="EMBL" id="CAADGH010000015">
    <property type="protein sequence ID" value="VFK75107.1"/>
    <property type="molecule type" value="Genomic_DNA"/>
</dbReference>
<feature type="signal peptide" evidence="1">
    <location>
        <begin position="1"/>
        <end position="23"/>
    </location>
</feature>
<dbReference type="NCBIfam" id="TIGR02001">
    <property type="entry name" value="gcw_chp"/>
    <property type="match status" value="1"/>
</dbReference>
<evidence type="ECO:0008006" key="5">
    <source>
        <dbReference type="Google" id="ProtNLM"/>
    </source>
</evidence>
<evidence type="ECO:0000313" key="3">
    <source>
        <dbReference type="EMBL" id="VFK27238.1"/>
    </source>
</evidence>
<evidence type="ECO:0000256" key="1">
    <source>
        <dbReference type="SAM" id="SignalP"/>
    </source>
</evidence>